<dbReference type="InterPro" id="IPR006260">
    <property type="entry name" value="TonB/TolA_C"/>
</dbReference>
<evidence type="ECO:0000256" key="3">
    <source>
        <dbReference type="ARBA" id="ARBA00022448"/>
    </source>
</evidence>
<dbReference type="Gene3D" id="3.30.1150.10">
    <property type="match status" value="1"/>
</dbReference>
<keyword evidence="8 10" id="KW-1133">Transmembrane helix</keyword>
<comment type="similarity">
    <text evidence="2 10">Belongs to the TonB family.</text>
</comment>
<dbReference type="RefSeq" id="WP_150621028.1">
    <property type="nucleotide sequence ID" value="NZ_CABPSM010000007.1"/>
</dbReference>
<dbReference type="PRINTS" id="PR01374">
    <property type="entry name" value="TONBPROTEIN"/>
</dbReference>
<organism evidence="13 14">
    <name type="scientific">Pandoraea horticolens</name>
    <dbReference type="NCBI Taxonomy" id="2508298"/>
    <lineage>
        <taxon>Bacteria</taxon>
        <taxon>Pseudomonadati</taxon>
        <taxon>Pseudomonadota</taxon>
        <taxon>Betaproteobacteria</taxon>
        <taxon>Burkholderiales</taxon>
        <taxon>Burkholderiaceae</taxon>
        <taxon>Pandoraea</taxon>
    </lineage>
</organism>
<keyword evidence="3 10" id="KW-0813">Transport</keyword>
<accession>A0A5E4VSQ9</accession>
<evidence type="ECO:0000256" key="10">
    <source>
        <dbReference type="RuleBase" id="RU362123"/>
    </source>
</evidence>
<dbReference type="GO" id="GO:0055085">
    <property type="term" value="P:transmembrane transport"/>
    <property type="evidence" value="ECO:0007669"/>
    <property type="project" value="InterPro"/>
</dbReference>
<dbReference type="InterPro" id="IPR051045">
    <property type="entry name" value="TonB-dependent_transducer"/>
</dbReference>
<evidence type="ECO:0000256" key="8">
    <source>
        <dbReference type="ARBA" id="ARBA00022989"/>
    </source>
</evidence>
<evidence type="ECO:0000256" key="9">
    <source>
        <dbReference type="ARBA" id="ARBA00023136"/>
    </source>
</evidence>
<dbReference type="InterPro" id="IPR003538">
    <property type="entry name" value="TonB"/>
</dbReference>
<dbReference type="SUPFAM" id="SSF74653">
    <property type="entry name" value="TolA/TonB C-terminal domain"/>
    <property type="match status" value="1"/>
</dbReference>
<feature type="region of interest" description="Disordered" evidence="11">
    <location>
        <begin position="53"/>
        <end position="75"/>
    </location>
</feature>
<reference evidence="13 14" key="1">
    <citation type="submission" date="2019-08" db="EMBL/GenBank/DDBJ databases">
        <authorList>
            <person name="Peeters C."/>
        </authorList>
    </citation>
    <scope>NUCLEOTIDE SEQUENCE [LARGE SCALE GENOMIC DNA]</scope>
    <source>
        <strain evidence="13 14">LMG 31112</strain>
    </source>
</reference>
<gene>
    <name evidence="13" type="ORF">PHO31112_02790</name>
</gene>
<feature type="transmembrane region" description="Helical" evidence="10">
    <location>
        <begin position="12"/>
        <end position="32"/>
    </location>
</feature>
<protein>
    <recommendedName>
        <fullName evidence="10">Protein TonB</fullName>
    </recommendedName>
</protein>
<evidence type="ECO:0000256" key="6">
    <source>
        <dbReference type="ARBA" id="ARBA00022692"/>
    </source>
</evidence>
<evidence type="ECO:0000256" key="7">
    <source>
        <dbReference type="ARBA" id="ARBA00022927"/>
    </source>
</evidence>
<keyword evidence="6 10" id="KW-0812">Transmembrane</keyword>
<dbReference type="GO" id="GO:0015031">
    <property type="term" value="P:protein transport"/>
    <property type="evidence" value="ECO:0007669"/>
    <property type="project" value="UniProtKB-UniRule"/>
</dbReference>
<keyword evidence="9 10" id="KW-0472">Membrane</keyword>
<keyword evidence="5 10" id="KW-0997">Cell inner membrane</keyword>
<dbReference type="GO" id="GO:0030288">
    <property type="term" value="C:outer membrane-bounded periplasmic space"/>
    <property type="evidence" value="ECO:0007669"/>
    <property type="project" value="InterPro"/>
</dbReference>
<keyword evidence="4 10" id="KW-1003">Cell membrane</keyword>
<comment type="function">
    <text evidence="10">Interacts with outer membrane receptor proteins that carry out high-affinity binding and energy dependent uptake into the periplasmic space of specific substrates. It could act to transduce energy from the cytoplasmic membrane to specific energy-requiring processes in the outer membrane, resulting in the release into the periplasm of ligands bound by these outer membrane proteins.</text>
</comment>
<feature type="domain" description="TonB C-terminal" evidence="12">
    <location>
        <begin position="130"/>
        <end position="214"/>
    </location>
</feature>
<dbReference type="GO" id="GO:0015891">
    <property type="term" value="P:siderophore transport"/>
    <property type="evidence" value="ECO:0007669"/>
    <property type="project" value="InterPro"/>
</dbReference>
<evidence type="ECO:0000256" key="1">
    <source>
        <dbReference type="ARBA" id="ARBA00004383"/>
    </source>
</evidence>
<proteinExistence type="inferred from homology"/>
<keyword evidence="14" id="KW-1185">Reference proteome</keyword>
<keyword evidence="7 10" id="KW-0653">Protein transport</keyword>
<feature type="region of interest" description="Disordered" evidence="11">
    <location>
        <begin position="100"/>
        <end position="120"/>
    </location>
</feature>
<evidence type="ECO:0000256" key="5">
    <source>
        <dbReference type="ARBA" id="ARBA00022519"/>
    </source>
</evidence>
<feature type="compositionally biased region" description="Low complexity" evidence="11">
    <location>
        <begin position="107"/>
        <end position="120"/>
    </location>
</feature>
<dbReference type="PROSITE" id="PS52015">
    <property type="entry name" value="TONB_CTD"/>
    <property type="match status" value="1"/>
</dbReference>
<dbReference type="NCBIfam" id="TIGR01352">
    <property type="entry name" value="tonB_Cterm"/>
    <property type="match status" value="1"/>
</dbReference>
<dbReference type="GO" id="GO:0005886">
    <property type="term" value="C:plasma membrane"/>
    <property type="evidence" value="ECO:0007669"/>
    <property type="project" value="UniProtKB-SubCell"/>
</dbReference>
<dbReference type="Proteomes" id="UP000343317">
    <property type="component" value="Unassembled WGS sequence"/>
</dbReference>
<dbReference type="AlphaFoldDB" id="A0A5E4VSQ9"/>
<dbReference type="EMBL" id="CABPSM010000007">
    <property type="protein sequence ID" value="VVE14294.1"/>
    <property type="molecule type" value="Genomic_DNA"/>
</dbReference>
<dbReference type="Pfam" id="PF03544">
    <property type="entry name" value="TonB_C"/>
    <property type="match status" value="1"/>
</dbReference>
<keyword evidence="10" id="KW-0735">Signal-anchor</keyword>
<comment type="subcellular location">
    <subcellularLocation>
        <location evidence="1 10">Cell inner membrane</location>
        <topology evidence="1 10">Single-pass membrane protein</topology>
        <orientation evidence="1 10">Periplasmic side</orientation>
    </subcellularLocation>
</comment>
<dbReference type="InterPro" id="IPR037682">
    <property type="entry name" value="TonB_C"/>
</dbReference>
<evidence type="ECO:0000256" key="11">
    <source>
        <dbReference type="SAM" id="MobiDB-lite"/>
    </source>
</evidence>
<sequence length="214" mass="22689">MKYVVRQQRSASRYVGIGFVALLHAAVVYMLLNGLASKVVDVIRQPIETRVIEEVQPPPPPPPAIPLPPPPKLAAPPPPFIPPPEVSVQTPPVVQNTITAQSATAEPSTRAAPSAPVAPASAAPQSANVGVVCPNSTQVRASIKYPREALRNNVTGEVVVTFTVDVDGAVKDLQVTKSAAPSLERAAENAVKQFNCVAQGREMRVQVPFSFKLD</sequence>
<evidence type="ECO:0000256" key="2">
    <source>
        <dbReference type="ARBA" id="ARBA00006555"/>
    </source>
</evidence>
<dbReference type="PANTHER" id="PTHR33446">
    <property type="entry name" value="PROTEIN TONB-RELATED"/>
    <property type="match status" value="1"/>
</dbReference>
<evidence type="ECO:0000259" key="12">
    <source>
        <dbReference type="PROSITE" id="PS52015"/>
    </source>
</evidence>
<dbReference type="PANTHER" id="PTHR33446:SF2">
    <property type="entry name" value="PROTEIN TONB"/>
    <property type="match status" value="1"/>
</dbReference>
<evidence type="ECO:0000256" key="4">
    <source>
        <dbReference type="ARBA" id="ARBA00022475"/>
    </source>
</evidence>
<dbReference type="GO" id="GO:0031992">
    <property type="term" value="F:energy transducer activity"/>
    <property type="evidence" value="ECO:0007669"/>
    <property type="project" value="InterPro"/>
</dbReference>
<evidence type="ECO:0000313" key="13">
    <source>
        <dbReference type="EMBL" id="VVE14294.1"/>
    </source>
</evidence>
<name>A0A5E4VSQ9_9BURK</name>
<feature type="compositionally biased region" description="Pro residues" evidence="11">
    <location>
        <begin position="56"/>
        <end position="75"/>
    </location>
</feature>
<evidence type="ECO:0000313" key="14">
    <source>
        <dbReference type="Proteomes" id="UP000343317"/>
    </source>
</evidence>